<evidence type="ECO:0008006" key="6">
    <source>
        <dbReference type="Google" id="ProtNLM"/>
    </source>
</evidence>
<dbReference type="Gene3D" id="1.25.40.20">
    <property type="entry name" value="Ankyrin repeat-containing domain"/>
    <property type="match status" value="1"/>
</dbReference>
<keyword evidence="1" id="KW-0677">Repeat</keyword>
<dbReference type="Proteomes" id="UP001642720">
    <property type="component" value="Unassembled WGS sequence"/>
</dbReference>
<dbReference type="SUPFAM" id="SSF48403">
    <property type="entry name" value="Ankyrin repeat"/>
    <property type="match status" value="1"/>
</dbReference>
<dbReference type="GeneID" id="300577652"/>
<evidence type="ECO:0000313" key="5">
    <source>
        <dbReference type="Proteomes" id="UP001642720"/>
    </source>
</evidence>
<dbReference type="PANTHER" id="PTHR24198">
    <property type="entry name" value="ANKYRIN REPEAT AND PROTEIN KINASE DOMAIN-CONTAINING PROTEIN"/>
    <property type="match status" value="1"/>
</dbReference>
<dbReference type="SMART" id="SM00248">
    <property type="entry name" value="ANK"/>
    <property type="match status" value="4"/>
</dbReference>
<evidence type="ECO:0000313" key="4">
    <source>
        <dbReference type="EMBL" id="TFB02373.1"/>
    </source>
</evidence>
<name>A0ABY2H284_9HYPO</name>
<comment type="caution">
    <text evidence="4">The sequence shown here is derived from an EMBL/GenBank/DDBJ whole genome shotgun (WGS) entry which is preliminary data.</text>
</comment>
<protein>
    <recommendedName>
        <fullName evidence="6">Ankyrin repeat protein</fullName>
    </recommendedName>
</protein>
<dbReference type="PANTHER" id="PTHR24198:SF165">
    <property type="entry name" value="ANKYRIN REPEAT-CONTAINING PROTEIN-RELATED"/>
    <property type="match status" value="1"/>
</dbReference>
<keyword evidence="2 3" id="KW-0040">ANK repeat</keyword>
<organism evidence="4 5">
    <name type="scientific">Trichoderma ghanense</name>
    <dbReference type="NCBI Taxonomy" id="65468"/>
    <lineage>
        <taxon>Eukaryota</taxon>
        <taxon>Fungi</taxon>
        <taxon>Dikarya</taxon>
        <taxon>Ascomycota</taxon>
        <taxon>Pezizomycotina</taxon>
        <taxon>Sordariomycetes</taxon>
        <taxon>Hypocreomycetidae</taxon>
        <taxon>Hypocreales</taxon>
        <taxon>Hypocreaceae</taxon>
        <taxon>Trichoderma</taxon>
    </lineage>
</organism>
<feature type="repeat" description="ANK" evidence="3">
    <location>
        <begin position="150"/>
        <end position="183"/>
    </location>
</feature>
<evidence type="ECO:0000256" key="3">
    <source>
        <dbReference type="PROSITE-ProRule" id="PRU00023"/>
    </source>
</evidence>
<dbReference type="PROSITE" id="PS50297">
    <property type="entry name" value="ANK_REP_REGION"/>
    <property type="match status" value="1"/>
</dbReference>
<proteinExistence type="predicted"/>
<dbReference type="InterPro" id="IPR002110">
    <property type="entry name" value="Ankyrin_rpt"/>
</dbReference>
<keyword evidence="5" id="KW-1185">Reference proteome</keyword>
<evidence type="ECO:0000256" key="2">
    <source>
        <dbReference type="ARBA" id="ARBA00023043"/>
    </source>
</evidence>
<dbReference type="PROSITE" id="PS50088">
    <property type="entry name" value="ANK_REPEAT"/>
    <property type="match status" value="1"/>
</dbReference>
<dbReference type="InterPro" id="IPR036770">
    <property type="entry name" value="Ankyrin_rpt-contain_sf"/>
</dbReference>
<evidence type="ECO:0000256" key="1">
    <source>
        <dbReference type="ARBA" id="ARBA00022737"/>
    </source>
</evidence>
<dbReference type="RefSeq" id="XP_073558574.1">
    <property type="nucleotide sequence ID" value="XM_073703202.1"/>
</dbReference>
<dbReference type="EMBL" id="PPTA01000007">
    <property type="protein sequence ID" value="TFB02373.1"/>
    <property type="molecule type" value="Genomic_DNA"/>
</dbReference>
<gene>
    <name evidence="4" type="ORF">CCMA1212_005958</name>
</gene>
<reference evidence="4 5" key="1">
    <citation type="submission" date="2018-01" db="EMBL/GenBank/DDBJ databases">
        <title>Genome characterization of the sugarcane-associated fungus Trichoderma ghanense CCMA-1212 and their application in lignocelulose bioconversion.</title>
        <authorList>
            <person name="Steindorff A.S."/>
            <person name="Mendes T.D."/>
            <person name="Vilela E.S.D."/>
            <person name="Rodrigues D.S."/>
            <person name="Formighieri E.F."/>
            <person name="Melo I.S."/>
            <person name="Favaro L.C.L."/>
        </authorList>
    </citation>
    <scope>NUCLEOTIDE SEQUENCE [LARGE SCALE GENOMIC DNA]</scope>
    <source>
        <strain evidence="4 5">CCMA-1212</strain>
    </source>
</reference>
<dbReference type="Pfam" id="PF12796">
    <property type="entry name" value="Ank_2"/>
    <property type="match status" value="1"/>
</dbReference>
<accession>A0ABY2H284</accession>
<sequence length="305" mass="34400">MLPIDVLGPYPAEIVMSIKKRQRLRALCIAHNVKFNNMSLLNMAILSNDPETVKLVLEEAAQNAKSSPIRDTVIKHATRPLWTKWFSWAVYKNYHEIPRRMLLLGGMTSYLNQEDRYLDKLLLLAIERCRGADMAALLLEHGADPDFYENGDTPIHLAAKVNNKAVIKMLILQYNADANYRGAGGDTPLMEATTHRDMGTAKLFLQSPRHTPLTVCLLKMAGAADMSPCIPLFKKLLIREGIDMGTFRRDYATSASERLEDTRSDFLLELLQKMGFDILTINCSFIPDLKASGSEVSWRFQQGIL</sequence>